<sequence length="67" mass="7904">MIALELFGKTYRLTPLQAIYEAIISVLHYHKAMMLSIFHYQVFFLTLFPGDMSNNHPLFFLSSQYML</sequence>
<keyword evidence="2" id="KW-1185">Reference proteome</keyword>
<reference evidence="1 2" key="1">
    <citation type="submission" date="2016-09" db="EMBL/GenBank/DDBJ databases">
        <title>Photobacterium proteolyticum sp. nov. a protease producing bacterium isolated from ocean sediments of Laizhou Bay.</title>
        <authorList>
            <person name="Li Y."/>
        </authorList>
    </citation>
    <scope>NUCLEOTIDE SEQUENCE [LARGE SCALE GENOMIC DNA]</scope>
    <source>
        <strain evidence="1 2">13-12</strain>
    </source>
</reference>
<accession>A0A1Q9GED5</accession>
<organism evidence="1 2">
    <name type="scientific">Photobacterium proteolyticum</name>
    <dbReference type="NCBI Taxonomy" id="1903952"/>
    <lineage>
        <taxon>Bacteria</taxon>
        <taxon>Pseudomonadati</taxon>
        <taxon>Pseudomonadota</taxon>
        <taxon>Gammaproteobacteria</taxon>
        <taxon>Vibrionales</taxon>
        <taxon>Vibrionaceae</taxon>
        <taxon>Photobacterium</taxon>
    </lineage>
</organism>
<protein>
    <submittedName>
        <fullName evidence="1">Uncharacterized protein</fullName>
    </submittedName>
</protein>
<comment type="caution">
    <text evidence="1">The sequence shown here is derived from an EMBL/GenBank/DDBJ whole genome shotgun (WGS) entry which is preliminary data.</text>
</comment>
<evidence type="ECO:0000313" key="1">
    <source>
        <dbReference type="EMBL" id="OLQ72767.1"/>
    </source>
</evidence>
<dbReference type="AlphaFoldDB" id="A0A1Q9GED5"/>
<dbReference type="STRING" id="1903952.BIT28_06125"/>
<gene>
    <name evidence="1" type="ORF">BIT28_06125</name>
</gene>
<proteinExistence type="predicted"/>
<name>A0A1Q9GED5_9GAMM</name>
<dbReference type="EMBL" id="MJIL01000090">
    <property type="protein sequence ID" value="OLQ72767.1"/>
    <property type="molecule type" value="Genomic_DNA"/>
</dbReference>
<dbReference type="Proteomes" id="UP000186905">
    <property type="component" value="Unassembled WGS sequence"/>
</dbReference>
<evidence type="ECO:0000313" key="2">
    <source>
        <dbReference type="Proteomes" id="UP000186905"/>
    </source>
</evidence>